<dbReference type="AlphaFoldDB" id="A0A1Q9LEJ9"/>
<gene>
    <name evidence="1" type="ORF">BJP25_27825</name>
</gene>
<proteinExistence type="predicted"/>
<name>A0A1Q9LEJ9_9PSEU</name>
<protein>
    <recommendedName>
        <fullName evidence="3">GGDEF domain-containing protein</fullName>
    </recommendedName>
</protein>
<evidence type="ECO:0000313" key="1">
    <source>
        <dbReference type="EMBL" id="OLR90456.1"/>
    </source>
</evidence>
<evidence type="ECO:0000313" key="2">
    <source>
        <dbReference type="Proteomes" id="UP000186040"/>
    </source>
</evidence>
<evidence type="ECO:0008006" key="3">
    <source>
        <dbReference type="Google" id="ProtNLM"/>
    </source>
</evidence>
<keyword evidence="2" id="KW-1185">Reference proteome</keyword>
<dbReference type="Proteomes" id="UP000186040">
    <property type="component" value="Unassembled WGS sequence"/>
</dbReference>
<accession>A0A1Q9LEJ9</accession>
<sequence>MLPPERARPVPLPLRDRWRAASAAAGWRFPSDWSLPEVDAVCAAADGDLLPALGALGGARARSGAGLPEVLDDVAALHAAMALPDDLVAADADALPAAWLRAAAEGWAEVAGTPRTDPVDPLTGLSTAAYLHRRLAEVYRRSRHRGGCPSATHVLLLAAADLSGVVGWPRLAAQVLLAETLHVVFDRGETLAVLGPSVCAALVERDAGLSARVAAVRAGALDRFSREDALSGVPVSVRVERLPLVLPGVAGLLKAVSRA</sequence>
<dbReference type="STRING" id="1193682.BJP25_27825"/>
<reference evidence="1 2" key="1">
    <citation type="submission" date="2016-10" db="EMBL/GenBank/DDBJ databases">
        <title>The Draft Genome Sequence of Actinokineospora bangkokensis 44EHWT reveals the biosynthetic pathway of antifungal compounds Thailandins with unusual extender unit butylmalonyl-CoA.</title>
        <authorList>
            <person name="Greule A."/>
            <person name="Intra B."/>
            <person name="Flemming S."/>
            <person name="Rommel M.G."/>
            <person name="Panbangred W."/>
            <person name="Bechthold A."/>
        </authorList>
    </citation>
    <scope>NUCLEOTIDE SEQUENCE [LARGE SCALE GENOMIC DNA]</scope>
    <source>
        <strain evidence="1 2">44EHW</strain>
    </source>
</reference>
<comment type="caution">
    <text evidence="1">The sequence shown here is derived from an EMBL/GenBank/DDBJ whole genome shotgun (WGS) entry which is preliminary data.</text>
</comment>
<dbReference type="EMBL" id="MKQR01000026">
    <property type="protein sequence ID" value="OLR90456.1"/>
    <property type="molecule type" value="Genomic_DNA"/>
</dbReference>
<organism evidence="1 2">
    <name type="scientific">Actinokineospora bangkokensis</name>
    <dbReference type="NCBI Taxonomy" id="1193682"/>
    <lineage>
        <taxon>Bacteria</taxon>
        <taxon>Bacillati</taxon>
        <taxon>Actinomycetota</taxon>
        <taxon>Actinomycetes</taxon>
        <taxon>Pseudonocardiales</taxon>
        <taxon>Pseudonocardiaceae</taxon>
        <taxon>Actinokineospora</taxon>
    </lineage>
</organism>